<keyword evidence="3" id="KW-1185">Reference proteome</keyword>
<proteinExistence type="predicted"/>
<name>A0A345NQQ0_9MICO</name>
<evidence type="ECO:0000313" key="2">
    <source>
        <dbReference type="EMBL" id="AXH97358.1"/>
    </source>
</evidence>
<dbReference type="Proteomes" id="UP000253790">
    <property type="component" value="Chromosome"/>
</dbReference>
<reference evidence="2 3" key="1">
    <citation type="submission" date="2018-07" db="EMBL/GenBank/DDBJ databases">
        <title>Complete genome sequencing of Ornithinimicrobium sp. AMA3305.</title>
        <authorList>
            <person name="Bae J.-W."/>
        </authorList>
    </citation>
    <scope>NUCLEOTIDE SEQUENCE [LARGE SCALE GENOMIC DNA]</scope>
    <source>
        <strain evidence="2 3">AMA3305</strain>
    </source>
</reference>
<dbReference type="KEGG" id="orn:DV701_15655"/>
<feature type="transmembrane region" description="Helical" evidence="1">
    <location>
        <begin position="20"/>
        <end position="41"/>
    </location>
</feature>
<accession>A0A345NQQ0</accession>
<keyword evidence="1" id="KW-1133">Transmembrane helix</keyword>
<gene>
    <name evidence="2" type="ORF">DV701_15655</name>
</gene>
<evidence type="ECO:0000313" key="3">
    <source>
        <dbReference type="Proteomes" id="UP000253790"/>
    </source>
</evidence>
<sequence length="157" mass="16429">MAFSSRRAVTESVAEARAHPVTTTLLLLVSLAMTAATLLTVGRSAAAERDILDGLDAEGTRLITVLALDESPGIPPRQLGTIGELPQVEWVLGLGPAEDVRSGPTGERVNVCARVLVSDLPPLVTIEVGRAPSPGEAVTSVPAQRTLRLQHLRGGSR</sequence>
<keyword evidence="1" id="KW-0812">Transmembrane</keyword>
<protein>
    <submittedName>
        <fullName evidence="2">Uncharacterized protein</fullName>
    </submittedName>
</protein>
<evidence type="ECO:0000256" key="1">
    <source>
        <dbReference type="SAM" id="Phobius"/>
    </source>
</evidence>
<dbReference type="AlphaFoldDB" id="A0A345NQQ0"/>
<dbReference type="EMBL" id="CP031229">
    <property type="protein sequence ID" value="AXH97358.1"/>
    <property type="molecule type" value="Genomic_DNA"/>
</dbReference>
<organism evidence="2 3">
    <name type="scientific">Ornithinimicrobium avium</name>
    <dbReference type="NCBI Taxonomy" id="2283195"/>
    <lineage>
        <taxon>Bacteria</taxon>
        <taxon>Bacillati</taxon>
        <taxon>Actinomycetota</taxon>
        <taxon>Actinomycetes</taxon>
        <taxon>Micrococcales</taxon>
        <taxon>Ornithinimicrobiaceae</taxon>
        <taxon>Ornithinimicrobium</taxon>
    </lineage>
</organism>
<keyword evidence="1" id="KW-0472">Membrane</keyword>
<dbReference type="OrthoDB" id="5058832at2"/>